<comment type="caution">
    <text evidence="1">The sequence shown here is derived from an EMBL/GenBank/DDBJ whole genome shotgun (WGS) entry which is preliminary data.</text>
</comment>
<dbReference type="Proteomes" id="UP000467124">
    <property type="component" value="Unassembled WGS sequence"/>
</dbReference>
<evidence type="ECO:0000313" key="1">
    <source>
        <dbReference type="EMBL" id="MYR33559.1"/>
    </source>
</evidence>
<accession>A0A7K2IU94</accession>
<reference evidence="1 2" key="1">
    <citation type="journal article" date="2019" name="Nat. Commun.">
        <title>The antimicrobial potential of Streptomyces from insect microbiomes.</title>
        <authorList>
            <person name="Chevrette M.G."/>
            <person name="Carlson C.M."/>
            <person name="Ortega H.E."/>
            <person name="Thomas C."/>
            <person name="Ananiev G.E."/>
            <person name="Barns K.J."/>
            <person name="Book A.J."/>
            <person name="Cagnazzo J."/>
            <person name="Carlos C."/>
            <person name="Flanigan W."/>
            <person name="Grubbs K.J."/>
            <person name="Horn H.A."/>
            <person name="Hoffmann F.M."/>
            <person name="Klassen J.L."/>
            <person name="Knack J.J."/>
            <person name="Lewin G.R."/>
            <person name="McDonald B.R."/>
            <person name="Muller L."/>
            <person name="Melo W.G.P."/>
            <person name="Pinto-Tomas A.A."/>
            <person name="Schmitz A."/>
            <person name="Wendt-Pienkowski E."/>
            <person name="Wildman S."/>
            <person name="Zhao M."/>
            <person name="Zhang F."/>
            <person name="Bugni T.S."/>
            <person name="Andes D.R."/>
            <person name="Pupo M.T."/>
            <person name="Currie C.R."/>
        </authorList>
    </citation>
    <scope>NUCLEOTIDE SEQUENCE [LARGE SCALE GENOMIC DNA]</scope>
    <source>
        <strain evidence="1 2">SID5840</strain>
    </source>
</reference>
<organism evidence="1 2">
    <name type="scientific">Nocardiopsis alba</name>
    <dbReference type="NCBI Taxonomy" id="53437"/>
    <lineage>
        <taxon>Bacteria</taxon>
        <taxon>Bacillati</taxon>
        <taxon>Actinomycetota</taxon>
        <taxon>Actinomycetes</taxon>
        <taxon>Streptosporangiales</taxon>
        <taxon>Nocardiopsidaceae</taxon>
        <taxon>Nocardiopsis</taxon>
    </lineage>
</organism>
<dbReference type="EMBL" id="WWHY01000001">
    <property type="protein sequence ID" value="MYR33559.1"/>
    <property type="molecule type" value="Genomic_DNA"/>
</dbReference>
<sequence length="136" mass="14825">MIVQPFRDVEDLVADHLRERLPDFPSEWAGTPVVTESFPSREPGEEPELTVRCEESGGNHPITQQALVRVSAWADDRDDAKTLAHLAHAALLEHAGDAAIVSVRQVDGVVAGFDPEVPEPHATFTVLVTQRPTGMV</sequence>
<proteinExistence type="predicted"/>
<name>A0A7K2IU94_9ACTN</name>
<evidence type="ECO:0008006" key="3">
    <source>
        <dbReference type="Google" id="ProtNLM"/>
    </source>
</evidence>
<evidence type="ECO:0000313" key="2">
    <source>
        <dbReference type="Proteomes" id="UP000467124"/>
    </source>
</evidence>
<gene>
    <name evidence="1" type="ORF">GTW20_15135</name>
</gene>
<protein>
    <recommendedName>
        <fullName evidence="3">DUF3168 domain-containing protein</fullName>
    </recommendedName>
</protein>
<dbReference type="AlphaFoldDB" id="A0A7K2IU94"/>